<dbReference type="AlphaFoldDB" id="A0AAN6N2F3"/>
<name>A0AAN6N2F3_9PEZI</name>
<feature type="transmembrane region" description="Helical" evidence="1">
    <location>
        <begin position="87"/>
        <end position="103"/>
    </location>
</feature>
<protein>
    <submittedName>
        <fullName evidence="2">Uncharacterized protein</fullName>
    </submittedName>
</protein>
<dbReference type="Proteomes" id="UP001303473">
    <property type="component" value="Unassembled WGS sequence"/>
</dbReference>
<accession>A0AAN6N2F3</accession>
<keyword evidence="3" id="KW-1185">Reference proteome</keyword>
<keyword evidence="1" id="KW-0472">Membrane</keyword>
<comment type="caution">
    <text evidence="2">The sequence shown here is derived from an EMBL/GenBank/DDBJ whole genome shotgun (WGS) entry which is preliminary data.</text>
</comment>
<gene>
    <name evidence="2" type="ORF">QBC46DRAFT_36379</name>
</gene>
<evidence type="ECO:0000256" key="1">
    <source>
        <dbReference type="SAM" id="Phobius"/>
    </source>
</evidence>
<sequence>MFSIGCSVSSLVFLKFPEFPPGQIQSTVRRGSGAECYLDFCRSLGQFNVVGSNAALDWLQVSMPHCFLILVLTCISVLIVWQTCRQLILLVPTSLQVLIGVSWKHMVNLNRFACMLFYLTLLAPRQFTTSTIRQVHSASRGMQWTTQTRC</sequence>
<feature type="transmembrane region" description="Helical" evidence="1">
    <location>
        <begin position="58"/>
        <end position="80"/>
    </location>
</feature>
<evidence type="ECO:0000313" key="2">
    <source>
        <dbReference type="EMBL" id="KAK3936192.1"/>
    </source>
</evidence>
<evidence type="ECO:0000313" key="3">
    <source>
        <dbReference type="Proteomes" id="UP001303473"/>
    </source>
</evidence>
<keyword evidence="1" id="KW-1133">Transmembrane helix</keyword>
<organism evidence="2 3">
    <name type="scientific">Diplogelasinospora grovesii</name>
    <dbReference type="NCBI Taxonomy" id="303347"/>
    <lineage>
        <taxon>Eukaryota</taxon>
        <taxon>Fungi</taxon>
        <taxon>Dikarya</taxon>
        <taxon>Ascomycota</taxon>
        <taxon>Pezizomycotina</taxon>
        <taxon>Sordariomycetes</taxon>
        <taxon>Sordariomycetidae</taxon>
        <taxon>Sordariales</taxon>
        <taxon>Diplogelasinosporaceae</taxon>
        <taxon>Diplogelasinospora</taxon>
    </lineage>
</organism>
<keyword evidence="1" id="KW-0812">Transmembrane</keyword>
<reference evidence="3" key="1">
    <citation type="journal article" date="2023" name="Mol. Phylogenet. Evol.">
        <title>Genome-scale phylogeny and comparative genomics of the fungal order Sordariales.</title>
        <authorList>
            <person name="Hensen N."/>
            <person name="Bonometti L."/>
            <person name="Westerberg I."/>
            <person name="Brannstrom I.O."/>
            <person name="Guillou S."/>
            <person name="Cros-Aarteil S."/>
            <person name="Calhoun S."/>
            <person name="Haridas S."/>
            <person name="Kuo A."/>
            <person name="Mondo S."/>
            <person name="Pangilinan J."/>
            <person name="Riley R."/>
            <person name="LaButti K."/>
            <person name="Andreopoulos B."/>
            <person name="Lipzen A."/>
            <person name="Chen C."/>
            <person name="Yan M."/>
            <person name="Daum C."/>
            <person name="Ng V."/>
            <person name="Clum A."/>
            <person name="Steindorff A."/>
            <person name="Ohm R.A."/>
            <person name="Martin F."/>
            <person name="Silar P."/>
            <person name="Natvig D.O."/>
            <person name="Lalanne C."/>
            <person name="Gautier V."/>
            <person name="Ament-Velasquez S.L."/>
            <person name="Kruys A."/>
            <person name="Hutchinson M.I."/>
            <person name="Powell A.J."/>
            <person name="Barry K."/>
            <person name="Miller A.N."/>
            <person name="Grigoriev I.V."/>
            <person name="Debuchy R."/>
            <person name="Gladieux P."/>
            <person name="Hiltunen Thoren M."/>
            <person name="Johannesson H."/>
        </authorList>
    </citation>
    <scope>NUCLEOTIDE SEQUENCE [LARGE SCALE GENOMIC DNA]</scope>
    <source>
        <strain evidence="3">CBS 340.73</strain>
    </source>
</reference>
<proteinExistence type="predicted"/>
<dbReference type="EMBL" id="MU853892">
    <property type="protein sequence ID" value="KAK3936192.1"/>
    <property type="molecule type" value="Genomic_DNA"/>
</dbReference>